<evidence type="ECO:0000313" key="2">
    <source>
        <dbReference type="Proteomes" id="UP001241377"/>
    </source>
</evidence>
<proteinExistence type="predicted"/>
<evidence type="ECO:0000313" key="1">
    <source>
        <dbReference type="EMBL" id="KAJ9110926.1"/>
    </source>
</evidence>
<comment type="caution">
    <text evidence="1">The sequence shown here is derived from an EMBL/GenBank/DDBJ whole genome shotgun (WGS) entry which is preliminary data.</text>
</comment>
<gene>
    <name evidence="1" type="ORF">QFC19_001435</name>
</gene>
<reference evidence="1" key="1">
    <citation type="submission" date="2023-04" db="EMBL/GenBank/DDBJ databases">
        <title>Draft Genome sequencing of Naganishia species isolated from polar environments using Oxford Nanopore Technology.</title>
        <authorList>
            <person name="Leo P."/>
            <person name="Venkateswaran K."/>
        </authorList>
    </citation>
    <scope>NUCLEOTIDE SEQUENCE</scope>
    <source>
        <strain evidence="1">MNA-CCFEE 5261</strain>
    </source>
</reference>
<sequence length="146" mass="15237">MKSAVYETEPGPDEKFDFHAKPHTYYLEAEGTGAIPVNDVVVHGFEALEDKLGPMILELSAQIDIEEGRAPKEDEMAEHGFGGTTYEAPAADNTFSAGTAWGGGQSPNGVQPTATSPWAAVAAPNGAASPWGNAPVHPSANTNSGW</sequence>
<organism evidence="1 2">
    <name type="scientific">Naganishia cerealis</name>
    <dbReference type="NCBI Taxonomy" id="610337"/>
    <lineage>
        <taxon>Eukaryota</taxon>
        <taxon>Fungi</taxon>
        <taxon>Dikarya</taxon>
        <taxon>Basidiomycota</taxon>
        <taxon>Agaricomycotina</taxon>
        <taxon>Tremellomycetes</taxon>
        <taxon>Filobasidiales</taxon>
        <taxon>Filobasidiaceae</taxon>
        <taxon>Naganishia</taxon>
    </lineage>
</organism>
<accession>A0ACC2WIL5</accession>
<name>A0ACC2WIL5_9TREE</name>
<keyword evidence="2" id="KW-1185">Reference proteome</keyword>
<dbReference type="EMBL" id="JASBWR010000010">
    <property type="protein sequence ID" value="KAJ9110926.1"/>
    <property type="molecule type" value="Genomic_DNA"/>
</dbReference>
<dbReference type="Proteomes" id="UP001241377">
    <property type="component" value="Unassembled WGS sequence"/>
</dbReference>
<protein>
    <submittedName>
        <fullName evidence="1">Uncharacterized protein</fullName>
    </submittedName>
</protein>